<dbReference type="Proteomes" id="UP000184225">
    <property type="component" value="Unassembled WGS sequence"/>
</dbReference>
<sequence>MKYLTIILFSIFIASCKQESKENTNTPENLSEIDADKNFTDKNKTTYYFIRHAEKDRKAETNDPHLTSIGMDRANQWAKILADKNIEVVFSTSYQRTIETAKPTADAVNTTIEFYKPSKLYTKEFQRKTAGKTVLVVGHSDTTPLFINKILGEDKYKNISDNENGNLYTVIIHPNGRKESLLENFPLSQKVTD</sequence>
<dbReference type="RefSeq" id="WP_073151594.1">
    <property type="nucleotide sequence ID" value="NZ_FQYY01000006.1"/>
</dbReference>
<dbReference type="CDD" id="cd07040">
    <property type="entry name" value="HP"/>
    <property type="match status" value="1"/>
</dbReference>
<evidence type="ECO:0000313" key="1">
    <source>
        <dbReference type="EMBL" id="SHI98195.1"/>
    </source>
</evidence>
<keyword evidence="2" id="KW-1185">Reference proteome</keyword>
<protein>
    <submittedName>
        <fullName evidence="1">Histidine phosphatase superfamily (Branch 1)</fullName>
    </submittedName>
</protein>
<gene>
    <name evidence="1" type="ORF">SAMN04488096_106194</name>
</gene>
<dbReference type="InterPro" id="IPR013078">
    <property type="entry name" value="His_Pase_superF_clade-1"/>
</dbReference>
<name>A0A1M6FKJ6_9FLAO</name>
<dbReference type="Gene3D" id="3.40.50.1240">
    <property type="entry name" value="Phosphoglycerate mutase-like"/>
    <property type="match status" value="1"/>
</dbReference>
<organism evidence="1 2">
    <name type="scientific">Mesonia phycicola</name>
    <dbReference type="NCBI Taxonomy" id="579105"/>
    <lineage>
        <taxon>Bacteria</taxon>
        <taxon>Pseudomonadati</taxon>
        <taxon>Bacteroidota</taxon>
        <taxon>Flavobacteriia</taxon>
        <taxon>Flavobacteriales</taxon>
        <taxon>Flavobacteriaceae</taxon>
        <taxon>Mesonia</taxon>
    </lineage>
</organism>
<evidence type="ECO:0000313" key="2">
    <source>
        <dbReference type="Proteomes" id="UP000184225"/>
    </source>
</evidence>
<accession>A0A1M6FKJ6</accession>
<dbReference type="PROSITE" id="PS51257">
    <property type="entry name" value="PROKAR_LIPOPROTEIN"/>
    <property type="match status" value="1"/>
</dbReference>
<dbReference type="STRING" id="579105.SAMN04488096_106194"/>
<dbReference type="AlphaFoldDB" id="A0A1M6FKJ6"/>
<dbReference type="EMBL" id="FQYY01000006">
    <property type="protein sequence ID" value="SHI98195.1"/>
    <property type="molecule type" value="Genomic_DNA"/>
</dbReference>
<dbReference type="InterPro" id="IPR029033">
    <property type="entry name" value="His_PPase_superfam"/>
</dbReference>
<dbReference type="OrthoDB" id="3296006at2"/>
<dbReference type="SUPFAM" id="SSF53254">
    <property type="entry name" value="Phosphoglycerate mutase-like"/>
    <property type="match status" value="1"/>
</dbReference>
<reference evidence="1 2" key="1">
    <citation type="submission" date="2016-11" db="EMBL/GenBank/DDBJ databases">
        <authorList>
            <person name="Jaros S."/>
            <person name="Januszkiewicz K."/>
            <person name="Wedrychowicz H."/>
        </authorList>
    </citation>
    <scope>NUCLEOTIDE SEQUENCE [LARGE SCALE GENOMIC DNA]</scope>
    <source>
        <strain evidence="1 2">DSM 21425</strain>
    </source>
</reference>
<dbReference type="Pfam" id="PF00300">
    <property type="entry name" value="His_Phos_1"/>
    <property type="match status" value="1"/>
</dbReference>
<proteinExistence type="predicted"/>